<evidence type="ECO:0000256" key="6">
    <source>
        <dbReference type="ARBA" id="ARBA00023136"/>
    </source>
</evidence>
<feature type="transmembrane region" description="Helical" evidence="7">
    <location>
        <begin position="209"/>
        <end position="229"/>
    </location>
</feature>
<comment type="similarity">
    <text evidence="2">Belongs to the FliP/MopC/SpaP family.</text>
</comment>
<proteinExistence type="inferred from homology"/>
<keyword evidence="9" id="KW-1185">Reference proteome</keyword>
<evidence type="ECO:0000313" key="9">
    <source>
        <dbReference type="Proteomes" id="UP000620046"/>
    </source>
</evidence>
<evidence type="ECO:0000256" key="3">
    <source>
        <dbReference type="ARBA" id="ARBA00022475"/>
    </source>
</evidence>
<evidence type="ECO:0000256" key="2">
    <source>
        <dbReference type="ARBA" id="ARBA00006257"/>
    </source>
</evidence>
<protein>
    <submittedName>
        <fullName evidence="8">EscR/YscR/HrcR family type III secretion system export apparatus protein</fullName>
    </submittedName>
</protein>
<keyword evidence="3" id="KW-1003">Cell membrane</keyword>
<dbReference type="PANTHER" id="PTHR30587:SF2">
    <property type="entry name" value="SURFACE PRESENTATION OF ANTIGENS PROTEIN SPAP"/>
    <property type="match status" value="1"/>
</dbReference>
<dbReference type="PRINTS" id="PR01302">
    <property type="entry name" value="TYPE3IMPPROT"/>
</dbReference>
<evidence type="ECO:0000256" key="5">
    <source>
        <dbReference type="ARBA" id="ARBA00022989"/>
    </source>
</evidence>
<evidence type="ECO:0000256" key="4">
    <source>
        <dbReference type="ARBA" id="ARBA00022692"/>
    </source>
</evidence>
<dbReference type="RefSeq" id="WP_229720639.1">
    <property type="nucleotide sequence ID" value="NZ_BMJA01000001.1"/>
</dbReference>
<comment type="subcellular location">
    <subcellularLocation>
        <location evidence="1">Cell membrane</location>
        <topology evidence="1">Multi-pass membrane protein</topology>
    </subcellularLocation>
</comment>
<keyword evidence="4 7" id="KW-0812">Transmembrane</keyword>
<dbReference type="PANTHER" id="PTHR30587">
    <property type="entry name" value="FLAGELLAR BIOSYNTHETIC PROTEIN FLIP"/>
    <property type="match status" value="1"/>
</dbReference>
<gene>
    <name evidence="8" type="primary">bscR</name>
    <name evidence="8" type="ORF">GCM10010981_09680</name>
</gene>
<dbReference type="NCBIfam" id="NF009438">
    <property type="entry name" value="PRK12797.1"/>
    <property type="match status" value="1"/>
</dbReference>
<reference evidence="9" key="1">
    <citation type="journal article" date="2019" name="Int. J. Syst. Evol. Microbiol.">
        <title>The Global Catalogue of Microorganisms (GCM) 10K type strain sequencing project: providing services to taxonomists for standard genome sequencing and annotation.</title>
        <authorList>
            <consortium name="The Broad Institute Genomics Platform"/>
            <consortium name="The Broad Institute Genome Sequencing Center for Infectious Disease"/>
            <person name="Wu L."/>
            <person name="Ma J."/>
        </authorList>
    </citation>
    <scope>NUCLEOTIDE SEQUENCE [LARGE SCALE GENOMIC DNA]</scope>
    <source>
        <strain evidence="9">CGMCC 1.15439</strain>
    </source>
</reference>
<dbReference type="Proteomes" id="UP000620046">
    <property type="component" value="Unassembled WGS sequence"/>
</dbReference>
<name>A0ABQ1FNZ5_9GAMM</name>
<dbReference type="EMBL" id="BMJA01000001">
    <property type="protein sequence ID" value="GGA23433.1"/>
    <property type="molecule type" value="Genomic_DNA"/>
</dbReference>
<feature type="transmembrane region" description="Helical" evidence="7">
    <location>
        <begin position="14"/>
        <end position="47"/>
    </location>
</feature>
<evidence type="ECO:0000256" key="7">
    <source>
        <dbReference type="SAM" id="Phobius"/>
    </source>
</evidence>
<accession>A0ABQ1FNZ5</accession>
<keyword evidence="6 7" id="KW-0472">Membrane</keyword>
<feature type="transmembrane region" description="Helical" evidence="7">
    <location>
        <begin position="59"/>
        <end position="78"/>
    </location>
</feature>
<sequence>MTAAASSMGELPDLFAFMLLMVLIGLLPLLVVMTTSFTKISIVLVLLRNALGIQQAPSGMAISGLALAATLLVMAPVWQQISQHVDFMAVMEGKQRPAMTELIEAGRRPLEQFMRKHVAPDELASLSKLISDMHLDADNDTDAPAASQDSEPWLVLVSAFAISEIGAAFKIGMFIAIGFAVIDLIVANLLMAMGMTMFPPSTVSIPLKLLIFVLTMGLSQLMHGLIASYPR</sequence>
<evidence type="ECO:0000313" key="8">
    <source>
        <dbReference type="EMBL" id="GGA23433.1"/>
    </source>
</evidence>
<organism evidence="8 9">
    <name type="scientific">Dyella nitratireducens</name>
    <dbReference type="NCBI Taxonomy" id="1849580"/>
    <lineage>
        <taxon>Bacteria</taxon>
        <taxon>Pseudomonadati</taxon>
        <taxon>Pseudomonadota</taxon>
        <taxon>Gammaproteobacteria</taxon>
        <taxon>Lysobacterales</taxon>
        <taxon>Rhodanobacteraceae</taxon>
        <taxon>Dyella</taxon>
    </lineage>
</organism>
<keyword evidence="5 7" id="KW-1133">Transmembrane helix</keyword>
<comment type="caution">
    <text evidence="8">The sequence shown here is derived from an EMBL/GenBank/DDBJ whole genome shotgun (WGS) entry which is preliminary data.</text>
</comment>
<evidence type="ECO:0000256" key="1">
    <source>
        <dbReference type="ARBA" id="ARBA00004651"/>
    </source>
</evidence>
<dbReference type="InterPro" id="IPR005838">
    <property type="entry name" value="T3SS_IM_P"/>
</dbReference>
<feature type="transmembrane region" description="Helical" evidence="7">
    <location>
        <begin position="176"/>
        <end position="197"/>
    </location>
</feature>
<dbReference type="Pfam" id="PF00813">
    <property type="entry name" value="FliP"/>
    <property type="match status" value="1"/>
</dbReference>